<dbReference type="GO" id="GO:0016020">
    <property type="term" value="C:membrane"/>
    <property type="evidence" value="ECO:0007669"/>
    <property type="project" value="UniProtKB-SubCell"/>
</dbReference>
<feature type="transmembrane region" description="Helical" evidence="5">
    <location>
        <begin position="58"/>
        <end position="76"/>
    </location>
</feature>
<organism evidence="6 7">
    <name type="scientific">Komagataeibacter swingsii</name>
    <dbReference type="NCBI Taxonomy" id="215220"/>
    <lineage>
        <taxon>Bacteria</taxon>
        <taxon>Pseudomonadati</taxon>
        <taxon>Pseudomonadota</taxon>
        <taxon>Alphaproteobacteria</taxon>
        <taxon>Acetobacterales</taxon>
        <taxon>Acetobacteraceae</taxon>
        <taxon>Komagataeibacter</taxon>
    </lineage>
</organism>
<gene>
    <name evidence="6" type="ORF">CFR76_13900</name>
</gene>
<dbReference type="SUPFAM" id="SSF161098">
    <property type="entry name" value="MetI-like"/>
    <property type="match status" value="1"/>
</dbReference>
<evidence type="ECO:0000256" key="4">
    <source>
        <dbReference type="ARBA" id="ARBA00023136"/>
    </source>
</evidence>
<evidence type="ECO:0000256" key="2">
    <source>
        <dbReference type="ARBA" id="ARBA00022692"/>
    </source>
</evidence>
<accession>A0A2V4RF94</accession>
<evidence type="ECO:0000256" key="1">
    <source>
        <dbReference type="ARBA" id="ARBA00004141"/>
    </source>
</evidence>
<evidence type="ECO:0000256" key="3">
    <source>
        <dbReference type="ARBA" id="ARBA00022989"/>
    </source>
</evidence>
<comment type="subcellular location">
    <subcellularLocation>
        <location evidence="1">Membrane</location>
        <topology evidence="1">Multi-pass membrane protein</topology>
    </subcellularLocation>
</comment>
<name>A0A2V4RF94_9PROT</name>
<protein>
    <submittedName>
        <fullName evidence="6">Uncharacterized protein</fullName>
    </submittedName>
</protein>
<feature type="transmembrane region" description="Helical" evidence="5">
    <location>
        <begin position="134"/>
        <end position="159"/>
    </location>
</feature>
<keyword evidence="3 5" id="KW-1133">Transmembrane helix</keyword>
<dbReference type="Proteomes" id="UP000247371">
    <property type="component" value="Unassembled WGS sequence"/>
</dbReference>
<dbReference type="EMBL" id="NKUB01000025">
    <property type="protein sequence ID" value="PYD68666.1"/>
    <property type="molecule type" value="Genomic_DNA"/>
</dbReference>
<dbReference type="AlphaFoldDB" id="A0A2V4RF94"/>
<evidence type="ECO:0000313" key="6">
    <source>
        <dbReference type="EMBL" id="PYD68666.1"/>
    </source>
</evidence>
<feature type="transmembrane region" description="Helical" evidence="5">
    <location>
        <begin position="23"/>
        <end position="46"/>
    </location>
</feature>
<evidence type="ECO:0000313" key="7">
    <source>
        <dbReference type="Proteomes" id="UP000247371"/>
    </source>
</evidence>
<keyword evidence="7" id="KW-1185">Reference proteome</keyword>
<comment type="caution">
    <text evidence="6">The sequence shown here is derived from an EMBL/GenBank/DDBJ whole genome shotgun (WGS) entry which is preliminary data.</text>
</comment>
<keyword evidence="2 5" id="KW-0812">Transmembrane</keyword>
<keyword evidence="4 5" id="KW-0472">Membrane</keyword>
<reference evidence="6 7" key="1">
    <citation type="submission" date="2017-07" db="EMBL/GenBank/DDBJ databases">
        <title>A draft genome sequence of Komagataeibacter swingsii LMG 22125.</title>
        <authorList>
            <person name="Skraban J."/>
            <person name="Cleenwerck I."/>
            <person name="Vandamme P."/>
            <person name="Trcek J."/>
        </authorList>
    </citation>
    <scope>NUCLEOTIDE SEQUENCE [LARGE SCALE GENOMIC DNA]</scope>
    <source>
        <strain evidence="6 7">LMG 22125</strain>
    </source>
</reference>
<dbReference type="InterPro" id="IPR035906">
    <property type="entry name" value="MetI-like_sf"/>
</dbReference>
<proteinExistence type="predicted"/>
<evidence type="ECO:0000256" key="5">
    <source>
        <dbReference type="SAM" id="Phobius"/>
    </source>
</evidence>
<sequence length="161" mass="16793">MVAGCGLMLPDLAIHPAGLLGVAGAWITLGLLVACVMVLAVHVVLYRAWPAWCVLLRGMLLCLLLPGLVLAVWWPHLAHGTGVARCIGQGLCLAPAAMWPLLRVLDRIPPGLSRTASGLGADAKMRFRLLWLPLLGLPVGGVVVFSLGMIGLCAMAAVAGH</sequence>